<gene>
    <name evidence="5" type="ORF">GCM10011391_26990</name>
</gene>
<evidence type="ECO:0000313" key="5">
    <source>
        <dbReference type="EMBL" id="GGE46746.1"/>
    </source>
</evidence>
<proteinExistence type="inferred from homology"/>
<protein>
    <submittedName>
        <fullName evidence="5">Competence protein ComG</fullName>
    </submittedName>
</protein>
<evidence type="ECO:0000259" key="4">
    <source>
        <dbReference type="PROSITE" id="PS00662"/>
    </source>
</evidence>
<comment type="caution">
    <text evidence="5">The sequence shown here is derived from an EMBL/GenBank/DDBJ whole genome shotgun (WGS) entry which is preliminary data.</text>
</comment>
<comment type="similarity">
    <text evidence="1">Belongs to the GSP E family.</text>
</comment>
<keyword evidence="3" id="KW-0067">ATP-binding</keyword>
<dbReference type="GO" id="GO:0005524">
    <property type="term" value="F:ATP binding"/>
    <property type="evidence" value="ECO:0007669"/>
    <property type="project" value="UniProtKB-KW"/>
</dbReference>
<evidence type="ECO:0000256" key="1">
    <source>
        <dbReference type="ARBA" id="ARBA00006611"/>
    </source>
</evidence>
<evidence type="ECO:0000256" key="3">
    <source>
        <dbReference type="ARBA" id="ARBA00022840"/>
    </source>
</evidence>
<reference evidence="5" key="1">
    <citation type="journal article" date="2014" name="Int. J. Syst. Evol. Microbiol.">
        <title>Complete genome sequence of Corynebacterium casei LMG S-19264T (=DSM 44701T), isolated from a smear-ripened cheese.</title>
        <authorList>
            <consortium name="US DOE Joint Genome Institute (JGI-PGF)"/>
            <person name="Walter F."/>
            <person name="Albersmeier A."/>
            <person name="Kalinowski J."/>
            <person name="Ruckert C."/>
        </authorList>
    </citation>
    <scope>NUCLEOTIDE SEQUENCE</scope>
    <source>
        <strain evidence="5">CGMCC 1.15371</strain>
    </source>
</reference>
<sequence>MNVVQKKSEEILQTAFELNASDIHFVPRKEDMLIELRINQHLYDLTTLPTSFSERIISHFKFRAGMDIGDKRKPQDGALDVRIKAQRVHLRFSTLPTKYSESFVIRLLPQAMDTQMSDLSIFSDATARLLTFLNLESGLLLFSGPTGSGKTTTMYTLLNAAKKRFNSRIVTLEDPIEKSTEDFLQMEVNEKAELTYDAGFKAILRHDPDIIMVGEIRDQETARIAVRASLTGHLVFSTIHASNSAQTIQRLLELGMSRFDLKETLVGVVAQRLINIHHPIEEGDAHHQKYVSKIPLKSIKRTAIFEILTGLPLHDMLQAESKQPRAYKRLEDYYRQALTLGYVAENESDQLGVSSHVYS</sequence>
<keyword evidence="2" id="KW-0547">Nucleotide-binding</keyword>
<evidence type="ECO:0000313" key="6">
    <source>
        <dbReference type="Proteomes" id="UP000628775"/>
    </source>
</evidence>
<accession>A0A8J2YJ09</accession>
<dbReference type="Proteomes" id="UP000628775">
    <property type="component" value="Unassembled WGS sequence"/>
</dbReference>
<dbReference type="Pfam" id="PF00437">
    <property type="entry name" value="T2SSE"/>
    <property type="match status" value="1"/>
</dbReference>
<organism evidence="5 6">
    <name type="scientific">Pullulanibacillus camelliae</name>
    <dbReference type="NCBI Taxonomy" id="1707096"/>
    <lineage>
        <taxon>Bacteria</taxon>
        <taxon>Bacillati</taxon>
        <taxon>Bacillota</taxon>
        <taxon>Bacilli</taxon>
        <taxon>Bacillales</taxon>
        <taxon>Sporolactobacillaceae</taxon>
        <taxon>Pullulanibacillus</taxon>
    </lineage>
</organism>
<dbReference type="RefSeq" id="WP_188695043.1">
    <property type="nucleotide sequence ID" value="NZ_BMIR01000013.1"/>
</dbReference>
<dbReference type="CDD" id="cd01129">
    <property type="entry name" value="PulE-GspE-like"/>
    <property type="match status" value="1"/>
</dbReference>
<name>A0A8J2YJ09_9BACL</name>
<dbReference type="SUPFAM" id="SSF52540">
    <property type="entry name" value="P-loop containing nucleoside triphosphate hydrolases"/>
    <property type="match status" value="1"/>
</dbReference>
<feature type="domain" description="Bacterial type II secretion system protein E" evidence="4">
    <location>
        <begin position="204"/>
        <end position="218"/>
    </location>
</feature>
<dbReference type="Gene3D" id="3.30.450.90">
    <property type="match status" value="1"/>
</dbReference>
<evidence type="ECO:0000256" key="2">
    <source>
        <dbReference type="ARBA" id="ARBA00022741"/>
    </source>
</evidence>
<dbReference type="PROSITE" id="PS00662">
    <property type="entry name" value="T2SP_E"/>
    <property type="match status" value="1"/>
</dbReference>
<dbReference type="Gene3D" id="3.40.50.300">
    <property type="entry name" value="P-loop containing nucleotide triphosphate hydrolases"/>
    <property type="match status" value="1"/>
</dbReference>
<keyword evidence="6" id="KW-1185">Reference proteome</keyword>
<dbReference type="AlphaFoldDB" id="A0A8J2YJ09"/>
<dbReference type="GO" id="GO:0005886">
    <property type="term" value="C:plasma membrane"/>
    <property type="evidence" value="ECO:0007669"/>
    <property type="project" value="TreeGrafter"/>
</dbReference>
<dbReference type="InterPro" id="IPR027417">
    <property type="entry name" value="P-loop_NTPase"/>
</dbReference>
<dbReference type="InterPro" id="IPR047667">
    <property type="entry name" value="ATPase_ComGA"/>
</dbReference>
<dbReference type="NCBIfam" id="NF041000">
    <property type="entry name" value="ATPase_ComGA"/>
    <property type="match status" value="1"/>
</dbReference>
<dbReference type="PANTHER" id="PTHR30258:SF2">
    <property type="entry name" value="COMG OPERON PROTEIN 1"/>
    <property type="match status" value="1"/>
</dbReference>
<dbReference type="InterPro" id="IPR001482">
    <property type="entry name" value="T2SS/T4SS_dom"/>
</dbReference>
<dbReference type="GO" id="GO:0016887">
    <property type="term" value="F:ATP hydrolysis activity"/>
    <property type="evidence" value="ECO:0007669"/>
    <property type="project" value="TreeGrafter"/>
</dbReference>
<dbReference type="PANTHER" id="PTHR30258">
    <property type="entry name" value="TYPE II SECRETION SYSTEM PROTEIN GSPE-RELATED"/>
    <property type="match status" value="1"/>
</dbReference>
<dbReference type="EMBL" id="BMIR01000013">
    <property type="protein sequence ID" value="GGE46746.1"/>
    <property type="molecule type" value="Genomic_DNA"/>
</dbReference>
<reference evidence="5" key="2">
    <citation type="submission" date="2020-09" db="EMBL/GenBank/DDBJ databases">
        <authorList>
            <person name="Sun Q."/>
            <person name="Zhou Y."/>
        </authorList>
    </citation>
    <scope>NUCLEOTIDE SEQUENCE</scope>
    <source>
        <strain evidence="5">CGMCC 1.15371</strain>
    </source>
</reference>